<proteinExistence type="inferred from homology"/>
<name>A0AAE9HV00_9MONO</name>
<keyword evidence="16" id="KW-0325">Glycoprotein</keyword>
<keyword evidence="13" id="KW-0175">Coiled coil</keyword>
<evidence type="ECO:0000256" key="2">
    <source>
        <dbReference type="ARBA" id="ARBA00016586"/>
    </source>
</evidence>
<keyword evidence="7 18" id="KW-0812">Transmembrane</keyword>
<keyword evidence="15" id="KW-1015">Disulfide bond</keyword>
<keyword evidence="3" id="KW-1168">Fusion of virus membrane with host membrane</keyword>
<evidence type="ECO:0000256" key="11">
    <source>
        <dbReference type="ARBA" id="ARBA00022879"/>
    </source>
</evidence>
<keyword evidence="14 18" id="KW-0472">Membrane</keyword>
<feature type="transmembrane region" description="Helical" evidence="18">
    <location>
        <begin position="491"/>
        <end position="512"/>
    </location>
</feature>
<accession>A0AAE9HV00</accession>
<keyword evidence="6" id="KW-1162">Viral penetration into host cytoplasm</keyword>
<evidence type="ECO:0000256" key="3">
    <source>
        <dbReference type="ARBA" id="ARBA00022506"/>
    </source>
</evidence>
<evidence type="ECO:0000256" key="10">
    <source>
        <dbReference type="ARBA" id="ARBA00022870"/>
    </source>
</evidence>
<evidence type="ECO:0000256" key="16">
    <source>
        <dbReference type="ARBA" id="ARBA00023180"/>
    </source>
</evidence>
<gene>
    <name evidence="19" type="primary">F</name>
</gene>
<keyword evidence="5" id="KW-1169">Fusion of virus membrane with host cell membrane</keyword>
<dbReference type="InterPro" id="IPR000776">
    <property type="entry name" value="Fusion_F0_Paramyxovir"/>
</dbReference>
<comment type="similarity">
    <text evidence="1 18">Belongs to the paramyxoviruses fusion glycoprotein family.</text>
</comment>
<dbReference type="Proteomes" id="UP001263578">
    <property type="component" value="Segment"/>
</dbReference>
<evidence type="ECO:0000256" key="18">
    <source>
        <dbReference type="RuleBase" id="RU003705"/>
    </source>
</evidence>
<dbReference type="Pfam" id="PF00523">
    <property type="entry name" value="Fusion_gly"/>
    <property type="match status" value="1"/>
</dbReference>
<evidence type="ECO:0000256" key="4">
    <source>
        <dbReference type="ARBA" id="ARBA00022511"/>
    </source>
</evidence>
<evidence type="ECO:0000256" key="12">
    <source>
        <dbReference type="ARBA" id="ARBA00022989"/>
    </source>
</evidence>
<comment type="subunit">
    <text evidence="18">Homotrimer of disulfide-linked F1-F2.</text>
</comment>
<dbReference type="GO" id="GO:0019064">
    <property type="term" value="P:fusion of virus membrane with host plasma membrane"/>
    <property type="evidence" value="ECO:0007669"/>
    <property type="project" value="UniProtKB-KW"/>
</dbReference>
<keyword evidence="9" id="KW-0946">Virion</keyword>
<dbReference type="Gene3D" id="1.10.287.2480">
    <property type="match status" value="1"/>
</dbReference>
<dbReference type="SUPFAM" id="SSF58069">
    <property type="entry name" value="Virus ectodomain"/>
    <property type="match status" value="1"/>
</dbReference>
<keyword evidence="17" id="KW-1160">Virus entry into host cell</keyword>
<keyword evidence="10" id="KW-1043">Host membrane</keyword>
<keyword evidence="20" id="KW-1185">Reference proteome</keyword>
<evidence type="ECO:0000256" key="17">
    <source>
        <dbReference type="ARBA" id="ARBA00023296"/>
    </source>
</evidence>
<dbReference type="SUPFAM" id="SSF69922">
    <property type="entry name" value="Head and neck region of the ectodomain of NDV fusion glycoprotein"/>
    <property type="match status" value="1"/>
</dbReference>
<reference evidence="19 20" key="1">
    <citation type="journal article" date="2022" name="bioRxiv">
        <title>The characterization of multiple novel paramyxovirus species highlights the diverse nature of the subfamily Orthoparamyxovirinae.</title>
        <authorList>
            <person name="Vanmechelen B."/>
            <person name="Meurs S."/>
            <person name="Horemans M."/>
            <person name="Loosen A."/>
            <person name="Maes T.J."/>
            <person name="Laenen L."/>
            <person name="Vergote V."/>
            <person name="Koundouno F.R."/>
            <person name="Magassouba N."/>
            <person name="Konde M.K."/>
            <person name="Conde I.S."/>
            <person name="Carroll M.W."/>
            <person name="Maes P."/>
        </authorList>
    </citation>
    <scope>NUCLEOTIDE SEQUENCE [LARGE SCALE GENOMIC DNA]</scope>
    <source>
        <strain evidence="19 20">BE/Ninove/Cr/1/2019</strain>
    </source>
</reference>
<evidence type="ECO:0000256" key="5">
    <source>
        <dbReference type="ARBA" id="ARBA00022521"/>
    </source>
</evidence>
<comment type="subcellular location">
    <subcellularLocation>
        <location evidence="18">Virion membrane</location>
        <topology evidence="18">Single-pass type I membrane protein</topology>
    </subcellularLocation>
    <subcellularLocation>
        <location evidence="18">Host cell membrane</location>
        <topology evidence="18">Single-pass membrane protein</topology>
    </subcellularLocation>
</comment>
<sequence>MARLQVVILYLYLLVASDVVKASLDFDNMSKIGIIKGNTYNYKIRGEPTTKLMVVKLIPNIDVVENCSATQLANYKKLVTNVLTPVKLSLDNMLKNVQDQNNRVRLFGAIMAGAALGVATAATVTAGIALHRSNENAKNIAKLKNAIQNTNLAITKLQMAGQQTLAVIDNIRGEINNQIIPVLNQLSCETVGLNVGIKLTQYYSEVLTAFGPAIQDPVNSKITIQAISKAFNNNFDELLKVMGYTSQDLYEILHGDLITGNVISADPEAGYIALEIEFPNLSTVPNAYVQELMPISFNVDGDEWVTLVPRYVLIRTTFLSNIDISLCSIMETSIVCNNDYALPMSSELINCLQGDTGVCAREKVISSYVPKFALSGGVVYANCLSTVCRCMDNGTPISQGIRHTVALLDNKKCSVYQVGDILISVGKYLGHLDYNTEDIVLGPPIVIDKIDIGNQLAGINSSLQQAENYIDKSNEILKSINPTIISTNSMITLYIFIIITVIIAITSLVLSLRLTMKAKILTNQFAYGRHSPSMDNVSYVSR</sequence>
<protein>
    <recommendedName>
        <fullName evidence="2 18">Fusion glycoprotein F0</fullName>
    </recommendedName>
</protein>
<dbReference type="GO" id="GO:0019031">
    <property type="term" value="C:viral envelope"/>
    <property type="evidence" value="ECO:0007669"/>
    <property type="project" value="UniProtKB-KW"/>
</dbReference>
<dbReference type="GO" id="GO:0020002">
    <property type="term" value="C:host cell plasma membrane"/>
    <property type="evidence" value="ECO:0007669"/>
    <property type="project" value="UniProtKB-SubCell"/>
</dbReference>
<keyword evidence="4" id="KW-1032">Host cell membrane</keyword>
<evidence type="ECO:0000256" key="9">
    <source>
        <dbReference type="ARBA" id="ARBA00022844"/>
    </source>
</evidence>
<evidence type="ECO:0000256" key="8">
    <source>
        <dbReference type="ARBA" id="ARBA00022729"/>
    </source>
</evidence>
<dbReference type="EMBL" id="OK623354">
    <property type="protein sequence ID" value="UQM99527.1"/>
    <property type="molecule type" value="Viral_cRNA"/>
</dbReference>
<dbReference type="Gene3D" id="2.40.490.10">
    <property type="entry name" value="Newcastle disease virus like domain"/>
    <property type="match status" value="1"/>
</dbReference>
<evidence type="ECO:0000256" key="6">
    <source>
        <dbReference type="ARBA" id="ARBA00022595"/>
    </source>
</evidence>
<evidence type="ECO:0000313" key="19">
    <source>
        <dbReference type="EMBL" id="UQM99527.1"/>
    </source>
</evidence>
<evidence type="ECO:0000256" key="13">
    <source>
        <dbReference type="ARBA" id="ARBA00023054"/>
    </source>
</evidence>
<keyword evidence="12 18" id="KW-1133">Transmembrane helix</keyword>
<keyword evidence="8" id="KW-0732">Signal</keyword>
<organism evidence="19 20">
    <name type="scientific">denwin virus</name>
    <dbReference type="NCBI Taxonomy" id="2940993"/>
    <lineage>
        <taxon>Viruses</taxon>
        <taxon>Riboviria</taxon>
        <taxon>Orthornavirae</taxon>
        <taxon>Negarnaviricota</taxon>
        <taxon>Haploviricotina</taxon>
        <taxon>Monjiviricetes</taxon>
        <taxon>Mononegavirales</taxon>
        <taxon>Paramyxoviridae</taxon>
        <taxon>Orthoparamyxovirinae</taxon>
        <taxon>Parahenipavirus</taxon>
        <taxon>Parahenipavirus winnikense</taxon>
    </lineage>
</organism>
<keyword evidence="11 18" id="KW-0261">Viral envelope protein</keyword>
<evidence type="ECO:0000313" key="20">
    <source>
        <dbReference type="Proteomes" id="UP001263578"/>
    </source>
</evidence>
<evidence type="ECO:0000256" key="14">
    <source>
        <dbReference type="ARBA" id="ARBA00023136"/>
    </source>
</evidence>
<evidence type="ECO:0000256" key="15">
    <source>
        <dbReference type="ARBA" id="ARBA00023157"/>
    </source>
</evidence>
<dbReference type="Gene3D" id="6.10.10.110">
    <property type="match status" value="1"/>
</dbReference>
<evidence type="ECO:0000256" key="1">
    <source>
        <dbReference type="ARBA" id="ARBA00008211"/>
    </source>
</evidence>
<evidence type="ECO:0000256" key="7">
    <source>
        <dbReference type="ARBA" id="ARBA00022692"/>
    </source>
</evidence>
<dbReference type="Gene3D" id="2.60.40.1690">
    <property type="entry name" value="Head and neck region of the ectodomain of NDV fusion glycoprotein"/>
    <property type="match status" value="1"/>
</dbReference>
<dbReference type="Gene3D" id="1.10.287.770">
    <property type="entry name" value="YojJ-like"/>
    <property type="match status" value="1"/>
</dbReference>
<dbReference type="GO" id="GO:0055036">
    <property type="term" value="C:virion membrane"/>
    <property type="evidence" value="ECO:0007669"/>
    <property type="project" value="UniProtKB-SubCell"/>
</dbReference>
<dbReference type="GO" id="GO:0046718">
    <property type="term" value="P:symbiont entry into host cell"/>
    <property type="evidence" value="ECO:0007669"/>
    <property type="project" value="UniProtKB-KW"/>
</dbReference>